<dbReference type="InterPro" id="IPR006935">
    <property type="entry name" value="Helicase/UvrB_N"/>
</dbReference>
<dbReference type="GO" id="GO:0004386">
    <property type="term" value="F:helicase activity"/>
    <property type="evidence" value="ECO:0007669"/>
    <property type="project" value="UniProtKB-KW"/>
</dbReference>
<protein>
    <submittedName>
        <fullName evidence="4">DEAD/DEAH box helicase family protein</fullName>
    </submittedName>
    <submittedName>
        <fullName evidence="2">Hypothetical helicase n-terminal and c-terminal truncated protein</fullName>
    </submittedName>
</protein>
<reference evidence="4 6" key="3">
    <citation type="submission" date="2022-04" db="EMBL/GenBank/DDBJ databases">
        <title>Whole genome of Spiroplasma citri.</title>
        <authorList>
            <person name="Khanchezar A."/>
            <person name="Izadpanah K."/>
            <person name="Taghavi M."/>
            <person name="Ghorbani A."/>
            <person name="Beven L."/>
        </authorList>
    </citation>
    <scope>NUCLEOTIDE SEQUENCE [LARGE SCALE GENOMIC DNA]</scope>
    <source>
        <strain evidence="4 6">D4</strain>
    </source>
</reference>
<dbReference type="EMBL" id="CP046368">
    <property type="protein sequence ID" value="QIA69044.1"/>
    <property type="molecule type" value="Genomic_DNA"/>
</dbReference>
<keyword evidence="6" id="KW-1185">Reference proteome</keyword>
<evidence type="ECO:0000313" key="5">
    <source>
        <dbReference type="Proteomes" id="UP000464735"/>
    </source>
</evidence>
<accession>Q14N66</accession>
<keyword evidence="2" id="KW-0547">Nucleotide-binding</keyword>
<proteinExistence type="predicted"/>
<evidence type="ECO:0000313" key="3">
    <source>
        <dbReference type="EMBL" id="QIA69044.1"/>
    </source>
</evidence>
<reference evidence="3 5" key="2">
    <citation type="submission" date="2019-11" db="EMBL/GenBank/DDBJ databases">
        <title>Whole genome sequencing and comparative genomics analyses of five strains of Spiroplasma citri.</title>
        <authorList>
            <person name="Yokomi R."/>
            <person name="Chen J."/>
            <person name="Rattner R."/>
            <person name="Vidalakis G."/>
        </authorList>
    </citation>
    <scope>NUCLEOTIDE SEQUENCE [LARGE SCALE GENOMIC DNA]</scope>
    <source>
        <strain evidence="3 5">BR12</strain>
    </source>
</reference>
<keyword evidence="2" id="KW-0378">Hydrolase</keyword>
<dbReference type="EMBL" id="AM285307">
    <property type="protein sequence ID" value="CAK99063.1"/>
    <property type="molecule type" value="Genomic_DNA"/>
</dbReference>
<dbReference type="GO" id="GO:0016787">
    <property type="term" value="F:hydrolase activity"/>
    <property type="evidence" value="ECO:0007669"/>
    <property type="project" value="InterPro"/>
</dbReference>
<dbReference type="Proteomes" id="UP001214629">
    <property type="component" value="Chromosome"/>
</dbReference>
<dbReference type="OrthoDB" id="9802848at2"/>
<reference evidence="2" key="1">
    <citation type="journal article" date="2010" name="Appl. Environ. Microbiol.">
        <title>Partial chromosome sequence of Spiroplasma citri reveals extensive viral invasion and important gene decay.</title>
        <authorList>
            <person name="Carle P."/>
            <person name="Saillard C."/>
            <person name="Carrere N."/>
            <person name="Carrere S."/>
            <person name="Duret S."/>
            <person name="Eveillard S."/>
            <person name="Gaurivaud P."/>
            <person name="Gourgues G."/>
            <person name="Gouzy J."/>
            <person name="Salar P."/>
            <person name="Verdin E."/>
            <person name="Breton M."/>
            <person name="Blanchard A."/>
            <person name="Laigret F."/>
            <person name="Bove J.M."/>
            <person name="Renaudin J."/>
            <person name="Foissac X."/>
        </authorList>
    </citation>
    <scope>NUCLEOTIDE SEQUENCE</scope>
    <source>
        <strain evidence="2">GII3-3X</strain>
    </source>
</reference>
<dbReference type="EMBL" id="CP096246">
    <property type="protein sequence ID" value="WFG95473.1"/>
    <property type="molecule type" value="Genomic_DNA"/>
</dbReference>
<feature type="domain" description="Helicase/UvrB N-terminal" evidence="1">
    <location>
        <begin position="1"/>
        <end position="75"/>
    </location>
</feature>
<keyword evidence="2" id="KW-0067">ATP-binding</keyword>
<evidence type="ECO:0000313" key="2">
    <source>
        <dbReference type="EMBL" id="CAK99063.1"/>
    </source>
</evidence>
<dbReference type="Gene3D" id="3.40.50.300">
    <property type="entry name" value="P-loop containing nucleotide triphosphate hydrolases"/>
    <property type="match status" value="1"/>
</dbReference>
<dbReference type="GO" id="GO:0003677">
    <property type="term" value="F:DNA binding"/>
    <property type="evidence" value="ECO:0007669"/>
    <property type="project" value="InterPro"/>
</dbReference>
<dbReference type="AlphaFoldDB" id="Q14N66"/>
<keyword evidence="2" id="KW-0347">Helicase</keyword>
<dbReference type="SUPFAM" id="SSF52540">
    <property type="entry name" value="P-loop containing nucleoside triphosphate hydrolases"/>
    <property type="match status" value="1"/>
</dbReference>
<organism evidence="2">
    <name type="scientific">Spiroplasma citri</name>
    <dbReference type="NCBI Taxonomy" id="2133"/>
    <lineage>
        <taxon>Bacteria</taxon>
        <taxon>Bacillati</taxon>
        <taxon>Mycoplasmatota</taxon>
        <taxon>Mollicutes</taxon>
        <taxon>Entomoplasmatales</taxon>
        <taxon>Spiroplasmataceae</taxon>
        <taxon>Spiroplasma</taxon>
    </lineage>
</organism>
<name>Q14N66_SPICI</name>
<dbReference type="GO" id="GO:0005524">
    <property type="term" value="F:ATP binding"/>
    <property type="evidence" value="ECO:0007669"/>
    <property type="project" value="InterPro"/>
</dbReference>
<evidence type="ECO:0000259" key="1">
    <source>
        <dbReference type="Pfam" id="PF04851"/>
    </source>
</evidence>
<dbReference type="InterPro" id="IPR027417">
    <property type="entry name" value="P-loop_NTPase"/>
</dbReference>
<gene>
    <name evidence="3" type="ORF">GL298_05705</name>
    <name evidence="4" type="ORF">M0C40_05085</name>
    <name evidence="2" type="ORF">SPICI06_097</name>
</gene>
<dbReference type="Proteomes" id="UP000464735">
    <property type="component" value="Chromosome"/>
</dbReference>
<evidence type="ECO:0000313" key="6">
    <source>
        <dbReference type="Proteomes" id="UP001214629"/>
    </source>
</evidence>
<evidence type="ECO:0000313" key="4">
    <source>
        <dbReference type="EMBL" id="WFG95473.1"/>
    </source>
</evidence>
<dbReference type="Pfam" id="PF04851">
    <property type="entry name" value="ResIII"/>
    <property type="match status" value="1"/>
</dbReference>
<sequence length="79" mass="9121">MPTGTGKTMVVAFDYKNQVKNNNYPSLLFIAHQKEIIEQAQRTFQNVLGDLNFGFIFSGTNKEIENNLHIFATIWTIWI</sequence>